<accession>A0A3M7QCE7</accession>
<dbReference type="SUPFAM" id="SSF50156">
    <property type="entry name" value="PDZ domain-like"/>
    <property type="match status" value="1"/>
</dbReference>
<dbReference type="InterPro" id="IPR041489">
    <property type="entry name" value="PDZ_6"/>
</dbReference>
<feature type="domain" description="PDZ" evidence="2">
    <location>
        <begin position="42"/>
        <end position="106"/>
    </location>
</feature>
<dbReference type="Pfam" id="PF17820">
    <property type="entry name" value="PDZ_6"/>
    <property type="match status" value="1"/>
</dbReference>
<dbReference type="SMART" id="SM00228">
    <property type="entry name" value="PDZ"/>
    <property type="match status" value="1"/>
</dbReference>
<dbReference type="EMBL" id="REGN01006665">
    <property type="protein sequence ID" value="RNA08671.1"/>
    <property type="molecule type" value="Genomic_DNA"/>
</dbReference>
<dbReference type="InterPro" id="IPR036034">
    <property type="entry name" value="PDZ_sf"/>
</dbReference>
<name>A0A3M7QCE7_BRAPC</name>
<proteinExistence type="predicted"/>
<dbReference type="Proteomes" id="UP000276133">
    <property type="component" value="Unassembled WGS sequence"/>
</dbReference>
<keyword evidence="4" id="KW-1185">Reference proteome</keyword>
<evidence type="ECO:0000313" key="4">
    <source>
        <dbReference type="Proteomes" id="UP000276133"/>
    </source>
</evidence>
<sequence>MSLKFFNSKKSNPVPMVSKAQPSGKKMAKYVKVKNVAYEQMELCLKQTKDELKSSNCYGFVVAGYCPSHVEAVAQNSVADKSGLRKGDLIIKVNDVNCCRARIKSILTLIKSNNADILKLTIYRRLFDNQDTAKKLYTNTFNGKTRDTEQENEIKRKKNGSLISKWLRPSLWL</sequence>
<dbReference type="OrthoDB" id="44841at2759"/>
<dbReference type="InterPro" id="IPR001478">
    <property type="entry name" value="PDZ"/>
</dbReference>
<gene>
    <name evidence="3" type="ORF">BpHYR1_029145</name>
</gene>
<feature type="non-terminal residue" evidence="3">
    <location>
        <position position="173"/>
    </location>
</feature>
<organism evidence="3 4">
    <name type="scientific">Brachionus plicatilis</name>
    <name type="common">Marine rotifer</name>
    <name type="synonym">Brachionus muelleri</name>
    <dbReference type="NCBI Taxonomy" id="10195"/>
    <lineage>
        <taxon>Eukaryota</taxon>
        <taxon>Metazoa</taxon>
        <taxon>Spiralia</taxon>
        <taxon>Gnathifera</taxon>
        <taxon>Rotifera</taxon>
        <taxon>Eurotatoria</taxon>
        <taxon>Monogononta</taxon>
        <taxon>Pseudotrocha</taxon>
        <taxon>Ploima</taxon>
        <taxon>Brachionidae</taxon>
        <taxon>Brachionus</taxon>
    </lineage>
</organism>
<protein>
    <submittedName>
        <fullName evidence="3">Regulator of G-signaling 3-like</fullName>
    </submittedName>
</protein>
<dbReference type="AlphaFoldDB" id="A0A3M7QCE7"/>
<feature type="region of interest" description="Disordered" evidence="1">
    <location>
        <begin position="1"/>
        <end position="20"/>
    </location>
</feature>
<dbReference type="PROSITE" id="PS50106">
    <property type="entry name" value="PDZ"/>
    <property type="match status" value="1"/>
</dbReference>
<dbReference type="Gene3D" id="2.30.42.10">
    <property type="match status" value="1"/>
</dbReference>
<evidence type="ECO:0000256" key="1">
    <source>
        <dbReference type="SAM" id="MobiDB-lite"/>
    </source>
</evidence>
<evidence type="ECO:0000259" key="2">
    <source>
        <dbReference type="PROSITE" id="PS50106"/>
    </source>
</evidence>
<comment type="caution">
    <text evidence="3">The sequence shown here is derived from an EMBL/GenBank/DDBJ whole genome shotgun (WGS) entry which is preliminary data.</text>
</comment>
<reference evidence="3 4" key="1">
    <citation type="journal article" date="2018" name="Sci. Rep.">
        <title>Genomic signatures of local adaptation to the degree of environmental predictability in rotifers.</title>
        <authorList>
            <person name="Franch-Gras L."/>
            <person name="Hahn C."/>
            <person name="Garcia-Roger E.M."/>
            <person name="Carmona M.J."/>
            <person name="Serra M."/>
            <person name="Gomez A."/>
        </authorList>
    </citation>
    <scope>NUCLEOTIDE SEQUENCE [LARGE SCALE GENOMIC DNA]</scope>
    <source>
        <strain evidence="3">HYR1</strain>
    </source>
</reference>
<evidence type="ECO:0000313" key="3">
    <source>
        <dbReference type="EMBL" id="RNA08671.1"/>
    </source>
</evidence>